<dbReference type="AlphaFoldDB" id="A0A9P6HE81"/>
<dbReference type="Proteomes" id="UP000736335">
    <property type="component" value="Unassembled WGS sequence"/>
</dbReference>
<reference evidence="1" key="1">
    <citation type="journal article" date="2020" name="Nat. Commun.">
        <title>Large-scale genome sequencing of mycorrhizal fungi provides insights into the early evolution of symbiotic traits.</title>
        <authorList>
            <person name="Miyauchi S."/>
            <person name="Kiss E."/>
            <person name="Kuo A."/>
            <person name="Drula E."/>
            <person name="Kohler A."/>
            <person name="Sanchez-Garcia M."/>
            <person name="Morin E."/>
            <person name="Andreopoulos B."/>
            <person name="Barry K.W."/>
            <person name="Bonito G."/>
            <person name="Buee M."/>
            <person name="Carver A."/>
            <person name="Chen C."/>
            <person name="Cichocki N."/>
            <person name="Clum A."/>
            <person name="Culley D."/>
            <person name="Crous P.W."/>
            <person name="Fauchery L."/>
            <person name="Girlanda M."/>
            <person name="Hayes R.D."/>
            <person name="Keri Z."/>
            <person name="LaButti K."/>
            <person name="Lipzen A."/>
            <person name="Lombard V."/>
            <person name="Magnuson J."/>
            <person name="Maillard F."/>
            <person name="Murat C."/>
            <person name="Nolan M."/>
            <person name="Ohm R.A."/>
            <person name="Pangilinan J."/>
            <person name="Pereira M.F."/>
            <person name="Perotto S."/>
            <person name="Peter M."/>
            <person name="Pfister S."/>
            <person name="Riley R."/>
            <person name="Sitrit Y."/>
            <person name="Stielow J.B."/>
            <person name="Szollosi G."/>
            <person name="Zifcakova L."/>
            <person name="Stursova M."/>
            <person name="Spatafora J.W."/>
            <person name="Tedersoo L."/>
            <person name="Vaario L.M."/>
            <person name="Yamada A."/>
            <person name="Yan M."/>
            <person name="Wang P."/>
            <person name="Xu J."/>
            <person name="Bruns T."/>
            <person name="Baldrian P."/>
            <person name="Vilgalys R."/>
            <person name="Dunand C."/>
            <person name="Henrissat B."/>
            <person name="Grigoriev I.V."/>
            <person name="Hibbett D."/>
            <person name="Nagy L.G."/>
            <person name="Martin F.M."/>
        </authorList>
    </citation>
    <scope>NUCLEOTIDE SEQUENCE</scope>
    <source>
        <strain evidence="1">UH-Tt-Lm1</strain>
    </source>
</reference>
<organism evidence="1 2">
    <name type="scientific">Thelephora terrestris</name>
    <dbReference type="NCBI Taxonomy" id="56493"/>
    <lineage>
        <taxon>Eukaryota</taxon>
        <taxon>Fungi</taxon>
        <taxon>Dikarya</taxon>
        <taxon>Basidiomycota</taxon>
        <taxon>Agaricomycotina</taxon>
        <taxon>Agaricomycetes</taxon>
        <taxon>Thelephorales</taxon>
        <taxon>Thelephoraceae</taxon>
        <taxon>Thelephora</taxon>
    </lineage>
</organism>
<proteinExistence type="predicted"/>
<accession>A0A9P6HE81</accession>
<reference evidence="1" key="2">
    <citation type="submission" date="2020-11" db="EMBL/GenBank/DDBJ databases">
        <authorList>
            <consortium name="DOE Joint Genome Institute"/>
            <person name="Kuo A."/>
            <person name="Miyauchi S."/>
            <person name="Kiss E."/>
            <person name="Drula E."/>
            <person name="Kohler A."/>
            <person name="Sanchez-Garcia M."/>
            <person name="Andreopoulos B."/>
            <person name="Barry K.W."/>
            <person name="Bonito G."/>
            <person name="Buee M."/>
            <person name="Carver A."/>
            <person name="Chen C."/>
            <person name="Cichocki N."/>
            <person name="Clum A."/>
            <person name="Culley D."/>
            <person name="Crous P.W."/>
            <person name="Fauchery L."/>
            <person name="Girlanda M."/>
            <person name="Hayes R."/>
            <person name="Keri Z."/>
            <person name="Labutti K."/>
            <person name="Lipzen A."/>
            <person name="Lombard V."/>
            <person name="Magnuson J."/>
            <person name="Maillard F."/>
            <person name="Morin E."/>
            <person name="Murat C."/>
            <person name="Nolan M."/>
            <person name="Ohm R."/>
            <person name="Pangilinan J."/>
            <person name="Pereira M."/>
            <person name="Perotto S."/>
            <person name="Peter M."/>
            <person name="Riley R."/>
            <person name="Sitrit Y."/>
            <person name="Stielow B."/>
            <person name="Szollosi G."/>
            <person name="Zifcakova L."/>
            <person name="Stursova M."/>
            <person name="Spatafora J.W."/>
            <person name="Tedersoo L."/>
            <person name="Vaario L.-M."/>
            <person name="Yamada A."/>
            <person name="Yan M."/>
            <person name="Wang P."/>
            <person name="Xu J."/>
            <person name="Bruns T."/>
            <person name="Baldrian P."/>
            <person name="Vilgalys R."/>
            <person name="Henrissat B."/>
            <person name="Grigoriev I.V."/>
            <person name="Hibbett D."/>
            <person name="Nagy L.G."/>
            <person name="Martin F.M."/>
        </authorList>
    </citation>
    <scope>NUCLEOTIDE SEQUENCE</scope>
    <source>
        <strain evidence="1">UH-Tt-Lm1</strain>
    </source>
</reference>
<evidence type="ECO:0000313" key="2">
    <source>
        <dbReference type="Proteomes" id="UP000736335"/>
    </source>
</evidence>
<protein>
    <submittedName>
        <fullName evidence="1">Uncharacterized protein</fullName>
    </submittedName>
</protein>
<dbReference type="EMBL" id="WIUZ02000007">
    <property type="protein sequence ID" value="KAF9785211.1"/>
    <property type="molecule type" value="Genomic_DNA"/>
</dbReference>
<keyword evidence="2" id="KW-1185">Reference proteome</keyword>
<comment type="caution">
    <text evidence="1">The sequence shown here is derived from an EMBL/GenBank/DDBJ whole genome shotgun (WGS) entry which is preliminary data.</text>
</comment>
<gene>
    <name evidence="1" type="ORF">BJ322DRAFT_817716</name>
</gene>
<sequence>MHTQVIPLHQNRTRAHATEPAVRTLVTAARLSTMSIRLPVPLLNTNPRIRLSRVIRHLRTLPPHPLPRISPRMGRRAECEPPTLILSVLCLVPIAARALLPRGEGMMLEITSVTRAVLGLYCKLHGTHPSNSEKDRYQTLEACADCFWG</sequence>
<evidence type="ECO:0000313" key="1">
    <source>
        <dbReference type="EMBL" id="KAF9785211.1"/>
    </source>
</evidence>
<name>A0A9P6HE81_9AGAM</name>